<name>A0AC60P5J3_IXOPE</name>
<evidence type="ECO:0000313" key="2">
    <source>
        <dbReference type="Proteomes" id="UP000805193"/>
    </source>
</evidence>
<dbReference type="Proteomes" id="UP000805193">
    <property type="component" value="Unassembled WGS sequence"/>
</dbReference>
<gene>
    <name evidence="1" type="ORF">HPB47_008450</name>
</gene>
<protein>
    <submittedName>
        <fullName evidence="1">Uncharacterized protein</fullName>
    </submittedName>
</protein>
<reference evidence="1 2" key="1">
    <citation type="journal article" date="2020" name="Cell">
        <title>Large-Scale Comparative Analyses of Tick Genomes Elucidate Their Genetic Diversity and Vector Capacities.</title>
        <authorList>
            <consortium name="Tick Genome and Microbiome Consortium (TIGMIC)"/>
            <person name="Jia N."/>
            <person name="Wang J."/>
            <person name="Shi W."/>
            <person name="Du L."/>
            <person name="Sun Y."/>
            <person name="Zhan W."/>
            <person name="Jiang J.F."/>
            <person name="Wang Q."/>
            <person name="Zhang B."/>
            <person name="Ji P."/>
            <person name="Bell-Sakyi L."/>
            <person name="Cui X.M."/>
            <person name="Yuan T.T."/>
            <person name="Jiang B.G."/>
            <person name="Yang W.F."/>
            <person name="Lam T.T."/>
            <person name="Chang Q.C."/>
            <person name="Ding S.J."/>
            <person name="Wang X.J."/>
            <person name="Zhu J.G."/>
            <person name="Ruan X.D."/>
            <person name="Zhao L."/>
            <person name="Wei J.T."/>
            <person name="Ye R.Z."/>
            <person name="Que T.C."/>
            <person name="Du C.H."/>
            <person name="Zhou Y.H."/>
            <person name="Cheng J.X."/>
            <person name="Dai P.F."/>
            <person name="Guo W.B."/>
            <person name="Han X.H."/>
            <person name="Huang E.J."/>
            <person name="Li L.F."/>
            <person name="Wei W."/>
            <person name="Gao Y.C."/>
            <person name="Liu J.Z."/>
            <person name="Shao H.Z."/>
            <person name="Wang X."/>
            <person name="Wang C.C."/>
            <person name="Yang T.C."/>
            <person name="Huo Q.B."/>
            <person name="Li W."/>
            <person name="Chen H.Y."/>
            <person name="Chen S.E."/>
            <person name="Zhou L.G."/>
            <person name="Ni X.B."/>
            <person name="Tian J.H."/>
            <person name="Sheng Y."/>
            <person name="Liu T."/>
            <person name="Pan Y.S."/>
            <person name="Xia L.Y."/>
            <person name="Li J."/>
            <person name="Zhao F."/>
            <person name="Cao W.C."/>
        </authorList>
    </citation>
    <scope>NUCLEOTIDE SEQUENCE [LARGE SCALE GENOMIC DNA]</scope>
    <source>
        <strain evidence="1">Iper-2018</strain>
    </source>
</reference>
<comment type="caution">
    <text evidence="1">The sequence shown here is derived from an EMBL/GenBank/DDBJ whole genome shotgun (WGS) entry which is preliminary data.</text>
</comment>
<proteinExistence type="predicted"/>
<sequence>MLVVSWGAKSVEASSLPAALNIGSVSARWLEWLFGQNWLHVCTFGQKGPPRPWENRSCRSTPHLGRLPGRSRLHVGTLRLEGIQGVQFQKEKSSQQSEVQTSIAPVPSATVAQSASRCRRL</sequence>
<dbReference type="EMBL" id="JABSTQ010011183">
    <property type="protein sequence ID" value="KAG0414383.1"/>
    <property type="molecule type" value="Genomic_DNA"/>
</dbReference>
<organism evidence="1 2">
    <name type="scientific">Ixodes persulcatus</name>
    <name type="common">Taiga tick</name>
    <dbReference type="NCBI Taxonomy" id="34615"/>
    <lineage>
        <taxon>Eukaryota</taxon>
        <taxon>Metazoa</taxon>
        <taxon>Ecdysozoa</taxon>
        <taxon>Arthropoda</taxon>
        <taxon>Chelicerata</taxon>
        <taxon>Arachnida</taxon>
        <taxon>Acari</taxon>
        <taxon>Parasitiformes</taxon>
        <taxon>Ixodida</taxon>
        <taxon>Ixodoidea</taxon>
        <taxon>Ixodidae</taxon>
        <taxon>Ixodinae</taxon>
        <taxon>Ixodes</taxon>
    </lineage>
</organism>
<accession>A0AC60P5J3</accession>
<keyword evidence="2" id="KW-1185">Reference proteome</keyword>
<evidence type="ECO:0000313" key="1">
    <source>
        <dbReference type="EMBL" id="KAG0414383.1"/>
    </source>
</evidence>